<dbReference type="InterPro" id="IPR035901">
    <property type="entry name" value="GIY-YIG_endonuc_sf"/>
</dbReference>
<dbReference type="EMBL" id="BMAT01001839">
    <property type="protein sequence ID" value="GFR93382.1"/>
    <property type="molecule type" value="Genomic_DNA"/>
</dbReference>
<dbReference type="AlphaFoldDB" id="A0AAV4H5N7"/>
<sequence length="145" mass="16615">MTAFRRPTNIRDILCKTCPLTSSTSPFKWYTNGRVFSITLNLSCHSHNIIDLITCTKRSKQYIGKTKKNSFRTRFTTHRFDLNNDRGTCVAKHFNLDGHTHQHFNIITIDQLPGSDNISLLNKDNHSIHTFGTTGPHGMNIKELQ</sequence>
<proteinExistence type="predicted"/>
<evidence type="ECO:0000313" key="1">
    <source>
        <dbReference type="EMBL" id="GFR93382.1"/>
    </source>
</evidence>
<evidence type="ECO:0008006" key="3">
    <source>
        <dbReference type="Google" id="ProtNLM"/>
    </source>
</evidence>
<comment type="caution">
    <text evidence="1">The sequence shown here is derived from an EMBL/GenBank/DDBJ whole genome shotgun (WGS) entry which is preliminary data.</text>
</comment>
<evidence type="ECO:0000313" key="2">
    <source>
        <dbReference type="Proteomes" id="UP000762676"/>
    </source>
</evidence>
<keyword evidence="2" id="KW-1185">Reference proteome</keyword>
<organism evidence="1 2">
    <name type="scientific">Elysia marginata</name>
    <dbReference type="NCBI Taxonomy" id="1093978"/>
    <lineage>
        <taxon>Eukaryota</taxon>
        <taxon>Metazoa</taxon>
        <taxon>Spiralia</taxon>
        <taxon>Lophotrochozoa</taxon>
        <taxon>Mollusca</taxon>
        <taxon>Gastropoda</taxon>
        <taxon>Heterobranchia</taxon>
        <taxon>Euthyneura</taxon>
        <taxon>Panpulmonata</taxon>
        <taxon>Sacoglossa</taxon>
        <taxon>Placobranchoidea</taxon>
        <taxon>Plakobranchidae</taxon>
        <taxon>Elysia</taxon>
    </lineage>
</organism>
<accession>A0AAV4H5N7</accession>
<reference evidence="1 2" key="1">
    <citation type="journal article" date="2021" name="Elife">
        <title>Chloroplast acquisition without the gene transfer in kleptoplastic sea slugs, Plakobranchus ocellatus.</title>
        <authorList>
            <person name="Maeda T."/>
            <person name="Takahashi S."/>
            <person name="Yoshida T."/>
            <person name="Shimamura S."/>
            <person name="Takaki Y."/>
            <person name="Nagai Y."/>
            <person name="Toyoda A."/>
            <person name="Suzuki Y."/>
            <person name="Arimoto A."/>
            <person name="Ishii H."/>
            <person name="Satoh N."/>
            <person name="Nishiyama T."/>
            <person name="Hasebe M."/>
            <person name="Maruyama T."/>
            <person name="Minagawa J."/>
            <person name="Obokata J."/>
            <person name="Shigenobu S."/>
        </authorList>
    </citation>
    <scope>NUCLEOTIDE SEQUENCE [LARGE SCALE GENOMIC DNA]</scope>
</reference>
<name>A0AAV4H5N7_9GAST</name>
<protein>
    <recommendedName>
        <fullName evidence="3">GIY-YIG domain-containing protein</fullName>
    </recommendedName>
</protein>
<dbReference type="SUPFAM" id="SSF82771">
    <property type="entry name" value="GIY-YIG endonuclease"/>
    <property type="match status" value="1"/>
</dbReference>
<dbReference type="Gene3D" id="3.40.1440.10">
    <property type="entry name" value="GIY-YIG endonuclease"/>
    <property type="match status" value="1"/>
</dbReference>
<gene>
    <name evidence="1" type="ORF">ElyMa_000891100</name>
</gene>
<dbReference type="Proteomes" id="UP000762676">
    <property type="component" value="Unassembled WGS sequence"/>
</dbReference>